<protein>
    <submittedName>
        <fullName evidence="2">Minor capsid protein</fullName>
    </submittedName>
</protein>
<reference evidence="2" key="2">
    <citation type="submission" date="2021-09" db="EMBL/GenBank/DDBJ databases">
        <authorList>
            <person name="Gilroy R."/>
        </authorList>
    </citation>
    <scope>NUCLEOTIDE SEQUENCE</scope>
    <source>
        <strain evidence="2">1277</strain>
    </source>
</reference>
<sequence>MSKLSSEEYFAKREAYKLKKGLKDLKKVEKELVKAYKKAMDDIGKEISNFFYTYAKDNNLSYKDAQKFLNGKEYKEFKYDLKTYIKLIEETGNEELLLELNTLSMKSRISRLEELFFQCGKYINEMYETSEKSLGICYKGTIKDNYYQTIYDIHKYVGVGASFSHIDNDMIRNILAFPWSGRHYSQRLWSNRTKLKNIMVEELTQMIIQGKGVRETSKALSKRLDADLKNCVRLIHTEHSYFMGEATYKAYDELGVEKYQFVATLDNRTSEICQKLDGKVFDMKDRIVGVNASPMHPRCRSCEIPYIENNNSTRFARDEKGKRIEVPSSMSYNEWKKIYKID</sequence>
<evidence type="ECO:0000313" key="2">
    <source>
        <dbReference type="EMBL" id="HJG96454.1"/>
    </source>
</evidence>
<reference evidence="2" key="1">
    <citation type="journal article" date="2021" name="PeerJ">
        <title>Extensive microbial diversity within the chicken gut microbiome revealed by metagenomics and culture.</title>
        <authorList>
            <person name="Gilroy R."/>
            <person name="Ravi A."/>
            <person name="Getino M."/>
            <person name="Pursley I."/>
            <person name="Horton D.L."/>
            <person name="Alikhan N.F."/>
            <person name="Baker D."/>
            <person name="Gharbi K."/>
            <person name="Hall N."/>
            <person name="Watson M."/>
            <person name="Adriaenssens E.M."/>
            <person name="Foster-Nyarko E."/>
            <person name="Jarju S."/>
            <person name="Secka A."/>
            <person name="Antonio M."/>
            <person name="Oren A."/>
            <person name="Chaudhuri R.R."/>
            <person name="La Ragione R."/>
            <person name="Hildebrand F."/>
            <person name="Pallen M.J."/>
        </authorList>
    </citation>
    <scope>NUCLEOTIDE SEQUENCE</scope>
    <source>
        <strain evidence="2">1277</strain>
    </source>
</reference>
<dbReference type="Pfam" id="PF04233">
    <property type="entry name" value="Phage_Mu_F"/>
    <property type="match status" value="1"/>
</dbReference>
<comment type="caution">
    <text evidence="2">The sequence shown here is derived from an EMBL/GenBank/DDBJ whole genome shotgun (WGS) entry which is preliminary data.</text>
</comment>
<evidence type="ECO:0000313" key="3">
    <source>
        <dbReference type="Proteomes" id="UP000776700"/>
    </source>
</evidence>
<evidence type="ECO:0000259" key="1">
    <source>
        <dbReference type="Pfam" id="PF04233"/>
    </source>
</evidence>
<proteinExistence type="predicted"/>
<dbReference type="AlphaFoldDB" id="A0A921N169"/>
<feature type="domain" description="Phage head morphogenesis" evidence="1">
    <location>
        <begin position="201"/>
        <end position="301"/>
    </location>
</feature>
<dbReference type="NCBIfam" id="TIGR01641">
    <property type="entry name" value="phageSPP1_gp7"/>
    <property type="match status" value="1"/>
</dbReference>
<dbReference type="InterPro" id="IPR006528">
    <property type="entry name" value="Phage_head_morphogenesis_dom"/>
</dbReference>
<dbReference type="Proteomes" id="UP000776700">
    <property type="component" value="Unassembled WGS sequence"/>
</dbReference>
<name>A0A921N169_9FIRM</name>
<accession>A0A921N169</accession>
<dbReference type="EMBL" id="DYUB01000164">
    <property type="protein sequence ID" value="HJG96454.1"/>
    <property type="molecule type" value="Genomic_DNA"/>
</dbReference>
<organism evidence="2 3">
    <name type="scientific">Romboutsia timonensis</name>
    <dbReference type="NCBI Taxonomy" id="1776391"/>
    <lineage>
        <taxon>Bacteria</taxon>
        <taxon>Bacillati</taxon>
        <taxon>Bacillota</taxon>
        <taxon>Clostridia</taxon>
        <taxon>Peptostreptococcales</taxon>
        <taxon>Peptostreptococcaceae</taxon>
        <taxon>Romboutsia</taxon>
    </lineage>
</organism>
<gene>
    <name evidence="2" type="ORF">K8V90_05060</name>
</gene>